<name>I6T7Y8_ENTHA</name>
<sequence length="234" mass="26582">MHKKRKIKKNRRNDFYPYLFLIMGYSLMYIIGRPVIQFTTSSLRLFLLSDIPKYEKKTQPSAKGMSTSELEEKRKTIELEGENIPSSKIDYPRSGYQYGQVDVASVNLNVPLYYGDSDDILREGAGQYMGSVYPGEHGTTLIGGHNSSEFGKLSAVKITDKINISTSYGEYVYQVYETKILDKNAKLISQLLVQKQQGKLILYTCYPVDSIGMTDQRLFILGDLIKGPMIQPDK</sequence>
<dbReference type="NCBIfam" id="TIGR01076">
    <property type="entry name" value="sortase_fam"/>
    <property type="match status" value="1"/>
</dbReference>
<dbReference type="InterPro" id="IPR023365">
    <property type="entry name" value="Sortase_dom-sf"/>
</dbReference>
<evidence type="ECO:0000313" key="5">
    <source>
        <dbReference type="Proteomes" id="UP000002895"/>
    </source>
</evidence>
<feature type="active site" description="Proton donor/acceptor" evidence="2">
    <location>
        <position position="145"/>
    </location>
</feature>
<dbReference type="eggNOG" id="COG3764">
    <property type="taxonomic scope" value="Bacteria"/>
</dbReference>
<proteinExistence type="predicted"/>
<dbReference type="SUPFAM" id="SSF63817">
    <property type="entry name" value="Sortase"/>
    <property type="match status" value="1"/>
</dbReference>
<keyword evidence="3" id="KW-0812">Transmembrane</keyword>
<protein>
    <submittedName>
        <fullName evidence="4">Peptidase, sortase like protein</fullName>
    </submittedName>
</protein>
<keyword evidence="5" id="KW-1185">Reference proteome</keyword>
<dbReference type="HOGENOM" id="CLU_045680_8_0_9"/>
<dbReference type="KEGG" id="ehr:EHR_10175"/>
<dbReference type="Pfam" id="PF04203">
    <property type="entry name" value="Sortase"/>
    <property type="match status" value="1"/>
</dbReference>
<dbReference type="InterPro" id="IPR041999">
    <property type="entry name" value="Sortase_D_1"/>
</dbReference>
<dbReference type="InterPro" id="IPR005754">
    <property type="entry name" value="Sortase"/>
</dbReference>
<evidence type="ECO:0000256" key="2">
    <source>
        <dbReference type="PIRSR" id="PIRSR605754-1"/>
    </source>
</evidence>
<keyword evidence="1" id="KW-0378">Hydrolase</keyword>
<reference evidence="4 5" key="1">
    <citation type="journal article" date="2012" name="J. Bacteriol.">
        <title>Genome sequence of Enterococcus hirae (Streptococcus faecalis) ATCC 9790, a model organism for the study of ion transport, bioenergetics, and copper homeostasis.</title>
        <authorList>
            <person name="Gaechter T."/>
            <person name="Wunderlin C."/>
            <person name="Schmidheini T."/>
            <person name="Solioz M."/>
        </authorList>
    </citation>
    <scope>NUCLEOTIDE SEQUENCE [LARGE SCALE GENOMIC DNA]</scope>
    <source>
        <strain evidence="5">ATCC 9790 / DSM 20160 / JCM 8729 / LMG 6399 / NBRC 3181 / NCIMB 6459 / NCDO 1258 / NCTC 12367 / WDCM 00089 / R</strain>
    </source>
</reference>
<dbReference type="CDD" id="cd05828">
    <property type="entry name" value="Sortase_D_1"/>
    <property type="match status" value="1"/>
</dbReference>
<evidence type="ECO:0000256" key="3">
    <source>
        <dbReference type="SAM" id="Phobius"/>
    </source>
</evidence>
<keyword evidence="3" id="KW-0472">Membrane</keyword>
<organism evidence="4 5">
    <name type="scientific">Enterococcus hirae (strain ATCC 9790 / DSM 20160 / JCM 8729 / LMG 6399 / NBRC 3181 / NCIMB 6459 / NCDO 1258 / NCTC 12367 / WDCM 00089 / R)</name>
    <dbReference type="NCBI Taxonomy" id="768486"/>
    <lineage>
        <taxon>Bacteria</taxon>
        <taxon>Bacillati</taxon>
        <taxon>Bacillota</taxon>
        <taxon>Bacilli</taxon>
        <taxon>Lactobacillales</taxon>
        <taxon>Enterococcaceae</taxon>
        <taxon>Enterococcus</taxon>
    </lineage>
</organism>
<dbReference type="PATRIC" id="fig|768486.3.peg.1923"/>
<keyword evidence="3" id="KW-1133">Transmembrane helix</keyword>
<evidence type="ECO:0000313" key="4">
    <source>
        <dbReference type="EMBL" id="AFM70931.1"/>
    </source>
</evidence>
<feature type="transmembrane region" description="Helical" evidence="3">
    <location>
        <begin position="15"/>
        <end position="32"/>
    </location>
</feature>
<dbReference type="GO" id="GO:0016787">
    <property type="term" value="F:hydrolase activity"/>
    <property type="evidence" value="ECO:0007669"/>
    <property type="project" value="UniProtKB-KW"/>
</dbReference>
<gene>
    <name evidence="4" type="ordered locus">EHR_10175</name>
</gene>
<dbReference type="AlphaFoldDB" id="I6T7Y8"/>
<accession>I6T7Y8</accession>
<dbReference type="EMBL" id="CP003504">
    <property type="protein sequence ID" value="AFM70931.1"/>
    <property type="molecule type" value="Genomic_DNA"/>
</dbReference>
<evidence type="ECO:0000256" key="1">
    <source>
        <dbReference type="ARBA" id="ARBA00022801"/>
    </source>
</evidence>
<dbReference type="Proteomes" id="UP000002895">
    <property type="component" value="Chromosome"/>
</dbReference>
<dbReference type="Gene3D" id="2.40.260.10">
    <property type="entry name" value="Sortase"/>
    <property type="match status" value="1"/>
</dbReference>
<feature type="active site" description="Acyl-thioester intermediate" evidence="2">
    <location>
        <position position="205"/>
    </location>
</feature>